<protein>
    <submittedName>
        <fullName evidence="2">Uncharacterized protein</fullName>
    </submittedName>
</protein>
<gene>
    <name evidence="2" type="ORF">B9Z19DRAFT_888531</name>
</gene>
<name>A0A2T7A0K3_TUBBO</name>
<feature type="region of interest" description="Disordered" evidence="1">
    <location>
        <begin position="48"/>
        <end position="78"/>
    </location>
</feature>
<feature type="non-terminal residue" evidence="2">
    <location>
        <position position="214"/>
    </location>
</feature>
<evidence type="ECO:0000313" key="2">
    <source>
        <dbReference type="EMBL" id="PUU81278.1"/>
    </source>
</evidence>
<dbReference type="OrthoDB" id="9981546at2759"/>
<reference evidence="2 3" key="1">
    <citation type="submission" date="2017-04" db="EMBL/GenBank/DDBJ databases">
        <title>Draft genome sequence of Tuber borchii Vittad., a whitish edible truffle.</title>
        <authorList>
            <consortium name="DOE Joint Genome Institute"/>
            <person name="Murat C."/>
            <person name="Kuo A."/>
            <person name="Barry K.W."/>
            <person name="Clum A."/>
            <person name="Dockter R.B."/>
            <person name="Fauchery L."/>
            <person name="Iotti M."/>
            <person name="Kohler A."/>
            <person name="Labutti K."/>
            <person name="Lindquist E.A."/>
            <person name="Lipzen A."/>
            <person name="Ohm R.A."/>
            <person name="Wang M."/>
            <person name="Grigoriev I.V."/>
            <person name="Zambonelli A."/>
            <person name="Martin F.M."/>
        </authorList>
    </citation>
    <scope>NUCLEOTIDE SEQUENCE [LARGE SCALE GENOMIC DNA]</scope>
    <source>
        <strain evidence="2 3">Tbo3840</strain>
    </source>
</reference>
<accession>A0A2T7A0K3</accession>
<sequence>VFQCSSPSNRFHAPYHSCWYKGSYITASQTTPTHIGDLYAHFRPLPSGAKHPQAQLPLSTSLQTSDIPKAGGGEPKELRSLPFVTTTLPFDASEYFTQLCASSILVKSSPQGSEFARAVQILGKESFFRVRRPWLRTASRAPGGAEVFWLDELRNVGLRMKVAESGFGFMEEGEEDESATVFLVRYEELIVRTGHLVDLFERMEEKVGGEGEVG</sequence>
<feature type="compositionally biased region" description="Polar residues" evidence="1">
    <location>
        <begin position="56"/>
        <end position="66"/>
    </location>
</feature>
<keyword evidence="3" id="KW-1185">Reference proteome</keyword>
<dbReference type="AlphaFoldDB" id="A0A2T7A0K3"/>
<proteinExistence type="predicted"/>
<feature type="non-terminal residue" evidence="2">
    <location>
        <position position="1"/>
    </location>
</feature>
<evidence type="ECO:0000313" key="3">
    <source>
        <dbReference type="Proteomes" id="UP000244722"/>
    </source>
</evidence>
<dbReference type="STRING" id="42251.A0A2T7A0K3"/>
<evidence type="ECO:0000256" key="1">
    <source>
        <dbReference type="SAM" id="MobiDB-lite"/>
    </source>
</evidence>
<organism evidence="2 3">
    <name type="scientific">Tuber borchii</name>
    <name type="common">White truffle</name>
    <dbReference type="NCBI Taxonomy" id="42251"/>
    <lineage>
        <taxon>Eukaryota</taxon>
        <taxon>Fungi</taxon>
        <taxon>Dikarya</taxon>
        <taxon>Ascomycota</taxon>
        <taxon>Pezizomycotina</taxon>
        <taxon>Pezizomycetes</taxon>
        <taxon>Pezizales</taxon>
        <taxon>Tuberaceae</taxon>
        <taxon>Tuber</taxon>
    </lineage>
</organism>
<comment type="caution">
    <text evidence="2">The sequence shown here is derived from an EMBL/GenBank/DDBJ whole genome shotgun (WGS) entry which is preliminary data.</text>
</comment>
<dbReference type="EMBL" id="NESQ01000047">
    <property type="protein sequence ID" value="PUU81278.1"/>
    <property type="molecule type" value="Genomic_DNA"/>
</dbReference>
<dbReference type="Proteomes" id="UP000244722">
    <property type="component" value="Unassembled WGS sequence"/>
</dbReference>